<evidence type="ECO:0000313" key="1">
    <source>
        <dbReference type="EMBL" id="MCX3267463.1"/>
    </source>
</evidence>
<dbReference type="AlphaFoldDB" id="A0A9X3ICA9"/>
<sequence>MRDLEPPFELHFNEELLHIAEHEIAGKRVFYVNFSSGLKPLVIGVGLNLRDQKFWTSIPEGRQKEAAAIGKLIAVYIRNKRK</sequence>
<comment type="caution">
    <text evidence="1">The sequence shown here is derived from an EMBL/GenBank/DDBJ whole genome shotgun (WGS) entry which is preliminary data.</text>
</comment>
<protein>
    <submittedName>
        <fullName evidence="1">Uncharacterized protein</fullName>
    </submittedName>
</protein>
<dbReference type="EMBL" id="JAPJUH010000008">
    <property type="protein sequence ID" value="MCX3267463.1"/>
    <property type="molecule type" value="Genomic_DNA"/>
</dbReference>
<organism evidence="1 2">
    <name type="scientific">Pedobacter agri</name>
    <dbReference type="NCBI Taxonomy" id="454586"/>
    <lineage>
        <taxon>Bacteria</taxon>
        <taxon>Pseudomonadati</taxon>
        <taxon>Bacteroidota</taxon>
        <taxon>Sphingobacteriia</taxon>
        <taxon>Sphingobacteriales</taxon>
        <taxon>Sphingobacteriaceae</taxon>
        <taxon>Pedobacter</taxon>
    </lineage>
</organism>
<dbReference type="RefSeq" id="WP_010599815.1">
    <property type="nucleotide sequence ID" value="NZ_JAPJUH010000008.1"/>
</dbReference>
<proteinExistence type="predicted"/>
<reference evidence="1" key="1">
    <citation type="submission" date="2022-11" db="EMBL/GenBank/DDBJ databases">
        <authorList>
            <person name="Graham C."/>
            <person name="Newman J.D."/>
        </authorList>
    </citation>
    <scope>NUCLEOTIDE SEQUENCE</scope>
    <source>
        <strain evidence="1">DSM 19486</strain>
    </source>
</reference>
<keyword evidence="2" id="KW-1185">Reference proteome</keyword>
<dbReference type="Proteomes" id="UP001142592">
    <property type="component" value="Unassembled WGS sequence"/>
</dbReference>
<evidence type="ECO:0000313" key="2">
    <source>
        <dbReference type="Proteomes" id="UP001142592"/>
    </source>
</evidence>
<name>A0A9X3ICA9_9SPHI</name>
<accession>A0A9X3ICA9</accession>
<gene>
    <name evidence="1" type="ORF">OQZ29_22070</name>
</gene>